<dbReference type="AlphaFoldDB" id="A0A286TXC6"/>
<keyword evidence="2" id="KW-1185">Reference proteome</keyword>
<sequence length="66" mass="7594">MLTIHQKVVKDVNGNPTEVIIPWEEYKKIEESLGLDLSQEAIEDLKHAKIDRDNSNKDAYIDLESI</sequence>
<dbReference type="InterPro" id="IPR049537">
    <property type="entry name" value="RelB-like"/>
</dbReference>
<protein>
    <submittedName>
        <fullName evidence="1">Uncharacterized protein</fullName>
    </submittedName>
</protein>
<accession>A0A286TXC6</accession>
<dbReference type="Proteomes" id="UP000218542">
    <property type="component" value="Unassembled WGS sequence"/>
</dbReference>
<dbReference type="RefSeq" id="WP_096893958.1">
    <property type="nucleotide sequence ID" value="NZ_BAOS01000013.1"/>
</dbReference>
<name>A0A286TXC6_9BACT</name>
<organism evidence="1 2">
    <name type="scientific">Candidatus Scalindua japonica</name>
    <dbReference type="NCBI Taxonomy" id="1284222"/>
    <lineage>
        <taxon>Bacteria</taxon>
        <taxon>Pseudomonadati</taxon>
        <taxon>Planctomycetota</taxon>
        <taxon>Candidatus Brocadiia</taxon>
        <taxon>Candidatus Brocadiales</taxon>
        <taxon>Candidatus Scalinduaceae</taxon>
        <taxon>Candidatus Scalindua</taxon>
    </lineage>
</organism>
<gene>
    <name evidence="1" type="ORF">SCALIN_C13_0071</name>
</gene>
<dbReference type="OrthoDB" id="488160at2"/>
<proteinExistence type="predicted"/>
<comment type="caution">
    <text evidence="1">The sequence shown here is derived from an EMBL/GenBank/DDBJ whole genome shotgun (WGS) entry which is preliminary data.</text>
</comment>
<evidence type="ECO:0000313" key="1">
    <source>
        <dbReference type="EMBL" id="GAX60559.1"/>
    </source>
</evidence>
<dbReference type="EMBL" id="BAOS01000013">
    <property type="protein sequence ID" value="GAX60559.1"/>
    <property type="molecule type" value="Genomic_DNA"/>
</dbReference>
<evidence type="ECO:0000313" key="2">
    <source>
        <dbReference type="Proteomes" id="UP000218542"/>
    </source>
</evidence>
<reference evidence="2" key="1">
    <citation type="journal article" date="2017" name="Environ. Microbiol. Rep.">
        <title>Genetic Diversity of Marine Anaerobic Ammonium-Oxidizing Bacteria as Revealed by Genomic and Proteomic Analyses of 'Candidatus Scalindua japonica'.</title>
        <authorList>
            <person name="Oshiki M."/>
            <person name="Mizuto K."/>
            <person name="Kimura Z."/>
            <person name="Kindaichi T."/>
            <person name="Satoh H."/>
            <person name="Okabe S."/>
        </authorList>
    </citation>
    <scope>NUCLEOTIDE SEQUENCE [LARGE SCALE GENOMIC DNA]</scope>
    <source>
        <strain evidence="2">husup-a2</strain>
    </source>
</reference>
<dbReference type="Pfam" id="PF18506">
    <property type="entry name" value="RelB-like"/>
    <property type="match status" value="1"/>
</dbReference>